<name>A0A1I3MDM7_9HYPH</name>
<feature type="signal peptide" evidence="1">
    <location>
        <begin position="1"/>
        <end position="27"/>
    </location>
</feature>
<feature type="chain" id="PRO_5017304717" description="CsgH-like domain-containing protein" evidence="1">
    <location>
        <begin position="28"/>
        <end position="121"/>
    </location>
</feature>
<dbReference type="InterPro" id="IPR053722">
    <property type="entry name" value="Curli_assembly_CsgC/AgfC"/>
</dbReference>
<evidence type="ECO:0000313" key="3">
    <source>
        <dbReference type="EMBL" id="SFI94825.1"/>
    </source>
</evidence>
<feature type="domain" description="CsgH-like" evidence="2">
    <location>
        <begin position="35"/>
        <end position="117"/>
    </location>
</feature>
<dbReference type="EMBL" id="FORF01000008">
    <property type="protein sequence ID" value="SFI94825.1"/>
    <property type="molecule type" value="Genomic_DNA"/>
</dbReference>
<evidence type="ECO:0000259" key="2">
    <source>
        <dbReference type="Pfam" id="PF21112"/>
    </source>
</evidence>
<keyword evidence="1" id="KW-0732">Signal</keyword>
<evidence type="ECO:0000256" key="1">
    <source>
        <dbReference type="SAM" id="SignalP"/>
    </source>
</evidence>
<dbReference type="Pfam" id="PF21112">
    <property type="entry name" value="CsgH"/>
    <property type="match status" value="1"/>
</dbReference>
<dbReference type="InterPro" id="IPR048632">
    <property type="entry name" value="CsgH-like"/>
</dbReference>
<proteinExistence type="predicted"/>
<keyword evidence="4" id="KW-1185">Reference proteome</keyword>
<dbReference type="RefSeq" id="WP_091521080.1">
    <property type="nucleotide sequence ID" value="NZ_FORF01000008.1"/>
</dbReference>
<sequence length="121" mass="12030">MTNLKQFSICAALVVAGLGAAFSTAGASQPGSQPVQCEIATKKSSGGMTSIEGRVHASKAISGTYTLQVSGPGANISQGGDFDAGVGKPQVLSSVMLSGSGQRISLDVTVGGHTTSCTKRL</sequence>
<dbReference type="NCBIfam" id="NF041112">
    <property type="entry name" value="chap_CsgH_alph"/>
    <property type="match status" value="1"/>
</dbReference>
<dbReference type="Proteomes" id="UP000242763">
    <property type="component" value="Unassembled WGS sequence"/>
</dbReference>
<protein>
    <recommendedName>
        <fullName evidence="2">CsgH-like domain-containing protein</fullName>
    </recommendedName>
</protein>
<dbReference type="Gene3D" id="2.60.40.2420">
    <property type="match status" value="1"/>
</dbReference>
<dbReference type="AlphaFoldDB" id="A0A1I3MDM7"/>
<dbReference type="InterPro" id="IPR047726">
    <property type="entry name" value="CsgH_dom"/>
</dbReference>
<reference evidence="4" key="1">
    <citation type="submission" date="2016-10" db="EMBL/GenBank/DDBJ databases">
        <authorList>
            <person name="Varghese N."/>
            <person name="Submissions S."/>
        </authorList>
    </citation>
    <scope>NUCLEOTIDE SEQUENCE [LARGE SCALE GENOMIC DNA]</scope>
    <source>
        <strain evidence="4">DSM 21857</strain>
    </source>
</reference>
<accession>A0A1I3MDM7</accession>
<dbReference type="OrthoDB" id="8367544at2"/>
<dbReference type="STRING" id="1121003.SAMN03080618_01758"/>
<evidence type="ECO:0000313" key="4">
    <source>
        <dbReference type="Proteomes" id="UP000242763"/>
    </source>
</evidence>
<gene>
    <name evidence="3" type="ORF">SAMN03080618_01758</name>
</gene>
<organism evidence="3 4">
    <name type="scientific">Aquamicrobium aerolatum DSM 21857</name>
    <dbReference type="NCBI Taxonomy" id="1121003"/>
    <lineage>
        <taxon>Bacteria</taxon>
        <taxon>Pseudomonadati</taxon>
        <taxon>Pseudomonadota</taxon>
        <taxon>Alphaproteobacteria</taxon>
        <taxon>Hyphomicrobiales</taxon>
        <taxon>Phyllobacteriaceae</taxon>
        <taxon>Aerobium</taxon>
    </lineage>
</organism>